<name>A0A0C2Z5S9_HEBCY</name>
<proteinExistence type="predicted"/>
<dbReference type="AlphaFoldDB" id="A0A0C2Z5S9"/>
<reference evidence="4" key="2">
    <citation type="submission" date="2015-01" db="EMBL/GenBank/DDBJ databases">
        <title>Evolutionary Origins and Diversification of the Mycorrhizal Mutualists.</title>
        <authorList>
            <consortium name="DOE Joint Genome Institute"/>
            <consortium name="Mycorrhizal Genomics Consortium"/>
            <person name="Kohler A."/>
            <person name="Kuo A."/>
            <person name="Nagy L.G."/>
            <person name="Floudas D."/>
            <person name="Copeland A."/>
            <person name="Barry K.W."/>
            <person name="Cichocki N."/>
            <person name="Veneault-Fourrey C."/>
            <person name="LaButti K."/>
            <person name="Lindquist E.A."/>
            <person name="Lipzen A."/>
            <person name="Lundell T."/>
            <person name="Morin E."/>
            <person name="Murat C."/>
            <person name="Riley R."/>
            <person name="Ohm R."/>
            <person name="Sun H."/>
            <person name="Tunlid A."/>
            <person name="Henrissat B."/>
            <person name="Grigoriev I.V."/>
            <person name="Hibbett D.S."/>
            <person name="Martin F."/>
        </authorList>
    </citation>
    <scope>NUCLEOTIDE SEQUENCE [LARGE SCALE GENOMIC DNA]</scope>
    <source>
        <strain evidence="4">h7</strain>
    </source>
</reference>
<protein>
    <submittedName>
        <fullName evidence="3">Uncharacterized protein</fullName>
    </submittedName>
</protein>
<dbReference type="STRING" id="686832.A0A0C2Z5S9"/>
<organism evidence="3 4">
    <name type="scientific">Hebeloma cylindrosporum</name>
    <dbReference type="NCBI Taxonomy" id="76867"/>
    <lineage>
        <taxon>Eukaryota</taxon>
        <taxon>Fungi</taxon>
        <taxon>Dikarya</taxon>
        <taxon>Basidiomycota</taxon>
        <taxon>Agaricomycotina</taxon>
        <taxon>Agaricomycetes</taxon>
        <taxon>Agaricomycetidae</taxon>
        <taxon>Agaricales</taxon>
        <taxon>Agaricineae</taxon>
        <taxon>Hymenogastraceae</taxon>
        <taxon>Hebeloma</taxon>
    </lineage>
</organism>
<reference evidence="3 4" key="1">
    <citation type="submission" date="2014-04" db="EMBL/GenBank/DDBJ databases">
        <authorList>
            <consortium name="DOE Joint Genome Institute"/>
            <person name="Kuo A."/>
            <person name="Gay G."/>
            <person name="Dore J."/>
            <person name="Kohler A."/>
            <person name="Nagy L.G."/>
            <person name="Floudas D."/>
            <person name="Copeland A."/>
            <person name="Barry K.W."/>
            <person name="Cichocki N."/>
            <person name="Veneault-Fourrey C."/>
            <person name="LaButti K."/>
            <person name="Lindquist E.A."/>
            <person name="Lipzen A."/>
            <person name="Lundell T."/>
            <person name="Morin E."/>
            <person name="Murat C."/>
            <person name="Sun H."/>
            <person name="Tunlid A."/>
            <person name="Henrissat B."/>
            <person name="Grigoriev I.V."/>
            <person name="Hibbett D.S."/>
            <person name="Martin F."/>
            <person name="Nordberg H.P."/>
            <person name="Cantor M.N."/>
            <person name="Hua S.X."/>
        </authorList>
    </citation>
    <scope>NUCLEOTIDE SEQUENCE [LARGE SCALE GENOMIC DNA]</scope>
    <source>
        <strain evidence="4">h7</strain>
    </source>
</reference>
<feature type="region of interest" description="Disordered" evidence="1">
    <location>
        <begin position="299"/>
        <end position="320"/>
    </location>
</feature>
<evidence type="ECO:0000313" key="4">
    <source>
        <dbReference type="Proteomes" id="UP000053424"/>
    </source>
</evidence>
<evidence type="ECO:0000313" key="3">
    <source>
        <dbReference type="EMBL" id="KIM48542.1"/>
    </source>
</evidence>
<accession>A0A0C2Z5S9</accession>
<feature type="region of interest" description="Disordered" evidence="1">
    <location>
        <begin position="142"/>
        <end position="163"/>
    </location>
</feature>
<dbReference type="EMBL" id="KN831768">
    <property type="protein sequence ID" value="KIM48542.1"/>
    <property type="molecule type" value="Genomic_DNA"/>
</dbReference>
<feature type="region of interest" description="Disordered" evidence="1">
    <location>
        <begin position="79"/>
        <end position="101"/>
    </location>
</feature>
<keyword evidence="2" id="KW-0732">Signal</keyword>
<gene>
    <name evidence="3" type="ORF">M413DRAFT_80822</name>
</gene>
<evidence type="ECO:0000256" key="1">
    <source>
        <dbReference type="SAM" id="MobiDB-lite"/>
    </source>
</evidence>
<feature type="signal peptide" evidence="2">
    <location>
        <begin position="1"/>
        <end position="22"/>
    </location>
</feature>
<dbReference type="OrthoDB" id="5150177at2759"/>
<feature type="chain" id="PRO_5002160091" evidence="2">
    <location>
        <begin position="23"/>
        <end position="320"/>
    </location>
</feature>
<keyword evidence="4" id="KW-1185">Reference proteome</keyword>
<feature type="compositionally biased region" description="Polar residues" evidence="1">
    <location>
        <begin position="227"/>
        <end position="236"/>
    </location>
</feature>
<feature type="region of interest" description="Disordered" evidence="1">
    <location>
        <begin position="217"/>
        <end position="240"/>
    </location>
</feature>
<dbReference type="Proteomes" id="UP000053424">
    <property type="component" value="Unassembled WGS sequence"/>
</dbReference>
<evidence type="ECO:0000256" key="2">
    <source>
        <dbReference type="SAM" id="SignalP"/>
    </source>
</evidence>
<sequence>MVQMKITASVLIAAAAIAPAVAYGFEAEDSLVTRDDNEFAGAYARGFDLDEREFDEDLFQRDPLGRGAIRKLKGMFRGGSRHRHQGFESAPSTPTYETQEGREFNDELLERDFNEDLYERGFNNDLYEREFDEELFQREPLGGGRHQGFESAPSTPTYETQEGREFNDELLERDFNNDLYERDFNDDLYEREFDEELYQRDPLGRGAMRKLKGMFRGGNRHHHVSESAPSSPTYETQEGREFNDELLEREFDGELMERGFDDELMEREFNDELFGREYDSELQVREPLFDFVKKWFKKKTPSPAPAAETFPEARGFDELD</sequence>
<dbReference type="HOGENOM" id="CLU_868940_0_0_1"/>